<feature type="transmembrane region" description="Helical" evidence="8">
    <location>
        <begin position="163"/>
        <end position="183"/>
    </location>
</feature>
<keyword evidence="7 8" id="KW-0472">Membrane</keyword>
<evidence type="ECO:0000256" key="4">
    <source>
        <dbReference type="ARBA" id="ARBA00022692"/>
    </source>
</evidence>
<feature type="transmembrane region" description="Helical" evidence="8">
    <location>
        <begin position="412"/>
        <end position="433"/>
    </location>
</feature>
<keyword evidence="5 8" id="KW-1133">Transmembrane helix</keyword>
<keyword evidence="2" id="KW-0813">Transport</keyword>
<dbReference type="SUPFAM" id="SSF81324">
    <property type="entry name" value="Voltage-gated potassium channels"/>
    <property type="match status" value="1"/>
</dbReference>
<sequence>MAYLKRLSSFFAEKFSSAQVLLTGYIVFIMLGSGLFMLPISSAEGVGLSLVDAIFTATSSISGTGLIVVDTGSYFSGFGQAVVALLIQIGNIGYMLFFALAVVFLGKKLSMVNKIIIKESISTAQLNLDLFIIKVFKYTLIIEGVAAVLLTLIFLQDFPFPEALWLGVFHSISSFCTAGFSLFPDSLIRYNDNVPFVFIIIITSYLGCCGFYVLHDVSLRLKYFFRLKDRYRLSVHSKVVLVISFSMIAIGTVVLFLVENIKQGPGKETLLTAFFQAAAAATTVGYNNMDIAGYSDPSLHAIIVLMFIGAAPSGTGGGIKMTVFAIMLIALYTFLNDRKHVHLFKRSIHPRRVARAFSIMLMAIVWNFFAIFALSITEDLPALFILFESVSALGNGGMSAGITDDLSWAGKVVLTASMLIGRVGPLIVGYTLLRNRNKADFQYPVGDVLIV</sequence>
<evidence type="ECO:0000256" key="8">
    <source>
        <dbReference type="SAM" id="Phobius"/>
    </source>
</evidence>
<keyword evidence="3" id="KW-1003">Cell membrane</keyword>
<dbReference type="Pfam" id="PF02386">
    <property type="entry name" value="TrkH"/>
    <property type="match status" value="1"/>
</dbReference>
<name>A0ABW6C1L6_9BACT</name>
<comment type="caution">
    <text evidence="9">The sequence shown here is derived from an EMBL/GenBank/DDBJ whole genome shotgun (WGS) entry which is preliminary data.</text>
</comment>
<feature type="transmembrane region" description="Helical" evidence="8">
    <location>
        <begin position="81"/>
        <end position="105"/>
    </location>
</feature>
<organism evidence="9 10">
    <name type="scientific">Pontibacter toksunensis</name>
    <dbReference type="NCBI Taxonomy" id="1332631"/>
    <lineage>
        <taxon>Bacteria</taxon>
        <taxon>Pseudomonadati</taxon>
        <taxon>Bacteroidota</taxon>
        <taxon>Cytophagia</taxon>
        <taxon>Cytophagales</taxon>
        <taxon>Hymenobacteraceae</taxon>
        <taxon>Pontibacter</taxon>
    </lineage>
</organism>
<feature type="transmembrane region" description="Helical" evidence="8">
    <location>
        <begin position="20"/>
        <end position="40"/>
    </location>
</feature>
<evidence type="ECO:0000256" key="7">
    <source>
        <dbReference type="ARBA" id="ARBA00023136"/>
    </source>
</evidence>
<keyword evidence="6" id="KW-0406">Ion transport</keyword>
<proteinExistence type="predicted"/>
<feature type="transmembrane region" description="Helical" evidence="8">
    <location>
        <begin position="270"/>
        <end position="287"/>
    </location>
</feature>
<dbReference type="InterPro" id="IPR003445">
    <property type="entry name" value="Cat_transpt"/>
</dbReference>
<evidence type="ECO:0000256" key="6">
    <source>
        <dbReference type="ARBA" id="ARBA00023065"/>
    </source>
</evidence>
<feature type="transmembrane region" description="Helical" evidence="8">
    <location>
        <begin position="235"/>
        <end position="258"/>
    </location>
</feature>
<evidence type="ECO:0000256" key="1">
    <source>
        <dbReference type="ARBA" id="ARBA00004651"/>
    </source>
</evidence>
<reference evidence="10" key="1">
    <citation type="journal article" date="2019" name="Int. J. Syst. Evol. Microbiol.">
        <title>The Global Catalogue of Microorganisms (GCM) 10K type strain sequencing project: providing services to taxonomists for standard genome sequencing and annotation.</title>
        <authorList>
            <consortium name="The Broad Institute Genomics Platform"/>
            <consortium name="The Broad Institute Genome Sequencing Center for Infectious Disease"/>
            <person name="Wu L."/>
            <person name="Ma J."/>
        </authorList>
    </citation>
    <scope>NUCLEOTIDE SEQUENCE [LARGE SCALE GENOMIC DNA]</scope>
    <source>
        <strain evidence="10">KCTC 23984</strain>
    </source>
</reference>
<feature type="transmembrane region" description="Helical" evidence="8">
    <location>
        <begin position="46"/>
        <end position="69"/>
    </location>
</feature>
<accession>A0ABW6C1L6</accession>
<evidence type="ECO:0000256" key="2">
    <source>
        <dbReference type="ARBA" id="ARBA00022448"/>
    </source>
</evidence>
<protein>
    <submittedName>
        <fullName evidence="9">TrkH family potassium uptake protein</fullName>
    </submittedName>
</protein>
<evidence type="ECO:0000313" key="10">
    <source>
        <dbReference type="Proteomes" id="UP001597641"/>
    </source>
</evidence>
<evidence type="ECO:0000256" key="5">
    <source>
        <dbReference type="ARBA" id="ARBA00022989"/>
    </source>
</evidence>
<dbReference type="EMBL" id="JBHUOX010000023">
    <property type="protein sequence ID" value="MFD3003022.1"/>
    <property type="molecule type" value="Genomic_DNA"/>
</dbReference>
<dbReference type="RefSeq" id="WP_377489569.1">
    <property type="nucleotide sequence ID" value="NZ_JBHUOX010000023.1"/>
</dbReference>
<evidence type="ECO:0000313" key="9">
    <source>
        <dbReference type="EMBL" id="MFD3003022.1"/>
    </source>
</evidence>
<evidence type="ECO:0000256" key="3">
    <source>
        <dbReference type="ARBA" id="ARBA00022475"/>
    </source>
</evidence>
<keyword evidence="4 8" id="KW-0812">Transmembrane</keyword>
<feature type="transmembrane region" description="Helical" evidence="8">
    <location>
        <begin position="356"/>
        <end position="376"/>
    </location>
</feature>
<dbReference type="PANTHER" id="PTHR32024:SF1">
    <property type="entry name" value="KTR SYSTEM POTASSIUM UPTAKE PROTEIN B"/>
    <property type="match status" value="1"/>
</dbReference>
<feature type="transmembrane region" description="Helical" evidence="8">
    <location>
        <begin position="195"/>
        <end position="214"/>
    </location>
</feature>
<dbReference type="Proteomes" id="UP001597641">
    <property type="component" value="Unassembled WGS sequence"/>
</dbReference>
<comment type="subcellular location">
    <subcellularLocation>
        <location evidence="1">Cell membrane</location>
        <topology evidence="1">Multi-pass membrane protein</topology>
    </subcellularLocation>
</comment>
<feature type="transmembrane region" description="Helical" evidence="8">
    <location>
        <begin position="135"/>
        <end position="156"/>
    </location>
</feature>
<feature type="transmembrane region" description="Helical" evidence="8">
    <location>
        <begin position="317"/>
        <end position="335"/>
    </location>
</feature>
<keyword evidence="10" id="KW-1185">Reference proteome</keyword>
<gene>
    <name evidence="9" type="ORF">ACFS7Z_21840</name>
</gene>
<dbReference type="PANTHER" id="PTHR32024">
    <property type="entry name" value="TRK SYSTEM POTASSIUM UPTAKE PROTEIN TRKG-RELATED"/>
    <property type="match status" value="1"/>
</dbReference>